<feature type="compositionally biased region" description="Polar residues" evidence="1">
    <location>
        <begin position="566"/>
        <end position="577"/>
    </location>
</feature>
<protein>
    <recommendedName>
        <fullName evidence="2">Helicase C-terminal domain-containing protein</fullName>
    </recommendedName>
</protein>
<dbReference type="SMART" id="SM00490">
    <property type="entry name" value="HELICc"/>
    <property type="match status" value="1"/>
</dbReference>
<feature type="domain" description="Helicase C-terminal" evidence="2">
    <location>
        <begin position="294"/>
        <end position="384"/>
    </location>
</feature>
<evidence type="ECO:0000313" key="3">
    <source>
        <dbReference type="EMBL" id="SMQ51523.1"/>
    </source>
</evidence>
<organism evidence="3 4">
    <name type="scientific">Zymoseptoria tritici (strain ST99CH_3D7)</name>
    <dbReference type="NCBI Taxonomy" id="1276538"/>
    <lineage>
        <taxon>Eukaryota</taxon>
        <taxon>Fungi</taxon>
        <taxon>Dikarya</taxon>
        <taxon>Ascomycota</taxon>
        <taxon>Pezizomycotina</taxon>
        <taxon>Dothideomycetes</taxon>
        <taxon>Dothideomycetidae</taxon>
        <taxon>Mycosphaerellales</taxon>
        <taxon>Mycosphaerellaceae</taxon>
        <taxon>Zymoseptoria</taxon>
    </lineage>
</organism>
<name>A0A1X7RVN6_ZYMT9</name>
<gene>
    <name evidence="3" type="ORF">ZT3D7_G6676</name>
</gene>
<keyword evidence="4" id="KW-1185">Reference proteome</keyword>
<evidence type="ECO:0000256" key="1">
    <source>
        <dbReference type="SAM" id="MobiDB-lite"/>
    </source>
</evidence>
<dbReference type="EMBL" id="LT853697">
    <property type="protein sequence ID" value="SMQ51523.1"/>
    <property type="molecule type" value="Genomic_DNA"/>
</dbReference>
<dbReference type="AlphaFoldDB" id="A0A1X7RVN6"/>
<proteinExistence type="predicted"/>
<dbReference type="Proteomes" id="UP000215127">
    <property type="component" value="Chromosome 6"/>
</dbReference>
<feature type="region of interest" description="Disordered" evidence="1">
    <location>
        <begin position="542"/>
        <end position="633"/>
    </location>
</feature>
<evidence type="ECO:0000313" key="4">
    <source>
        <dbReference type="Proteomes" id="UP000215127"/>
    </source>
</evidence>
<evidence type="ECO:0000259" key="2">
    <source>
        <dbReference type="SMART" id="SM00490"/>
    </source>
</evidence>
<feature type="compositionally biased region" description="Acidic residues" evidence="1">
    <location>
        <begin position="586"/>
        <end position="604"/>
    </location>
</feature>
<dbReference type="InterPro" id="IPR001650">
    <property type="entry name" value="Helicase_C-like"/>
</dbReference>
<accession>A0A1X7RVN6</accession>
<feature type="compositionally biased region" description="Polar residues" evidence="1">
    <location>
        <begin position="802"/>
        <end position="815"/>
    </location>
</feature>
<feature type="region of interest" description="Disordered" evidence="1">
    <location>
        <begin position="800"/>
        <end position="837"/>
    </location>
</feature>
<reference evidence="3 4" key="1">
    <citation type="submission" date="2016-06" db="EMBL/GenBank/DDBJ databases">
        <authorList>
            <person name="Kjaerup R.B."/>
            <person name="Dalgaard T.S."/>
            <person name="Juul-Madsen H.R."/>
        </authorList>
    </citation>
    <scope>NUCLEOTIDE SEQUENCE [LARGE SCALE GENOMIC DNA]</scope>
</reference>
<dbReference type="InterPro" id="IPR027417">
    <property type="entry name" value="P-loop_NTPase"/>
</dbReference>
<feature type="region of interest" description="Disordered" evidence="1">
    <location>
        <begin position="157"/>
        <end position="178"/>
    </location>
</feature>
<dbReference type="STRING" id="1276538.A0A1X7RVN6"/>
<dbReference type="Gene3D" id="3.40.50.300">
    <property type="entry name" value="P-loop containing nucleotide triphosphate hydrolases"/>
    <property type="match status" value="1"/>
</dbReference>
<sequence length="869" mass="96499">MKRVWPTAEAQLRADPAWPEIAERYRRALEEDENAAAFWDWLSDPQTTIGGQSIGLDSVWRLLYIQPDFLIGIFKTQELGLIAKHFAEFDKLMAIRRSPESELPGFQGGKLKLGSIMREHIIRTVPLDFENEQQLREHLAWHRAATQEYAAICNEYGKKGRGKNKSPTESPTDSPPPVMAHLRKMAIAAASNHLSRLNHFYSERVDGGNTRVETIQQWRDSGLELADILELTTLNEVCPPRKLSRIGRLKRSKEGSPKMTETMKHIHHFVLPKPGEKIKLRKLLITEEYPLIAYYWERILNELHIPTEVLHSGLSKKSREHVIEEFREEIKEDDLEGLRVCILMYSINASGVNLDPACYRCIVSTSAINAAQEIQAFSRLIRVSQPEIVHVYRLCVRNSNDEWRDARQANKVLFTSATKAFSDGALVTLAGILNTNGAAEVQEVRESALGKKMLQALGLAGILPPGQAAEDPFPPSTMAMLAELRDRMPNPHDPDTSFKTPLMLRKEAKMASAATAQSATASDPTYNDGDFLLSLGVKPEPVEDADSVDAPQTAISGVGETDVNEEANNGTRRQNSPAAIIKEEPRDEDDEELGTEDNDPDSGEVDGGIYVDRPTADVDDDPDAQLDSNDLDLGTDLPPGIAAVVELVDHIYHTDRSGYEDYHNTTDMTIAWRSYWTENMTDPDARDTFDQNIMYVGHICTLPNPEKADYTFEDLKKPENSMLLERALRLLQKQRFGYTSTSLRIVPYADYTALKGSNGADIVKQVVLKEMSEMEKASLEYAFGLEGRIKGATVSDVGADPVTTTANGTTRNSRPASGGSATRVYAKPTGATGGRGQGGIDAGMQARMSEMDNHGKTDLWWLHAVAGTQ</sequence>
<dbReference type="SUPFAM" id="SSF52540">
    <property type="entry name" value="P-loop containing nucleoside triphosphate hydrolases"/>
    <property type="match status" value="1"/>
</dbReference>